<evidence type="ECO:0000256" key="4">
    <source>
        <dbReference type="ARBA" id="ARBA00022801"/>
    </source>
</evidence>
<feature type="region of interest" description="Disordered" evidence="7">
    <location>
        <begin position="201"/>
        <end position="298"/>
    </location>
</feature>
<feature type="compositionally biased region" description="Gly residues" evidence="7">
    <location>
        <begin position="208"/>
        <end position="230"/>
    </location>
</feature>
<organism evidence="9 10">
    <name type="scientific">Steccherinum ochraceum</name>
    <dbReference type="NCBI Taxonomy" id="92696"/>
    <lineage>
        <taxon>Eukaryota</taxon>
        <taxon>Fungi</taxon>
        <taxon>Dikarya</taxon>
        <taxon>Basidiomycota</taxon>
        <taxon>Agaricomycotina</taxon>
        <taxon>Agaricomycetes</taxon>
        <taxon>Polyporales</taxon>
        <taxon>Steccherinaceae</taxon>
        <taxon>Steccherinum</taxon>
    </lineage>
</organism>
<feature type="compositionally biased region" description="Low complexity" evidence="7">
    <location>
        <begin position="874"/>
        <end position="888"/>
    </location>
</feature>
<dbReference type="PANTHER" id="PTHR47966">
    <property type="entry name" value="BETA-SITE APP-CLEAVING ENZYME, ISOFORM A-RELATED"/>
    <property type="match status" value="1"/>
</dbReference>
<dbReference type="Gene3D" id="3.10.20.550">
    <property type="entry name" value="ASAP complex, SAP18 subunit"/>
    <property type="match status" value="1"/>
</dbReference>
<dbReference type="STRING" id="92696.A0A4R0RLT6"/>
<dbReference type="FunFam" id="2.40.70.10:FF:000026">
    <property type="entry name" value="Endothiapepsin"/>
    <property type="match status" value="1"/>
</dbReference>
<feature type="region of interest" description="Disordered" evidence="7">
    <location>
        <begin position="499"/>
        <end position="530"/>
    </location>
</feature>
<evidence type="ECO:0000256" key="5">
    <source>
        <dbReference type="PIRSR" id="PIRSR601461-1"/>
    </source>
</evidence>
<protein>
    <recommendedName>
        <fullName evidence="8">Peptidase A1 domain-containing protein</fullName>
    </recommendedName>
</protein>
<proteinExistence type="inferred from homology"/>
<dbReference type="EMBL" id="RWJN01000215">
    <property type="protein sequence ID" value="TCD64788.1"/>
    <property type="molecule type" value="Genomic_DNA"/>
</dbReference>
<dbReference type="PRINTS" id="PR00792">
    <property type="entry name" value="PEPSIN"/>
</dbReference>
<evidence type="ECO:0000256" key="1">
    <source>
        <dbReference type="ARBA" id="ARBA00007447"/>
    </source>
</evidence>
<dbReference type="InterPro" id="IPR042534">
    <property type="entry name" value="SAP18_sf"/>
</dbReference>
<feature type="region of interest" description="Disordered" evidence="7">
    <location>
        <begin position="874"/>
        <end position="904"/>
    </location>
</feature>
<dbReference type="Gene3D" id="2.40.70.10">
    <property type="entry name" value="Acid Proteases"/>
    <property type="match status" value="2"/>
</dbReference>
<evidence type="ECO:0000256" key="7">
    <source>
        <dbReference type="SAM" id="MobiDB-lite"/>
    </source>
</evidence>
<dbReference type="OrthoDB" id="2747330at2759"/>
<sequence>MAETTPAGRPIVAREKTAPFLIRTFIKIGTFHRLGQFEDGNLPIADEQQIFTWKDATLREVLTTLRNTAPQSTEYRHPLARYTFRAIYADSTNRGRFAQKELGMVYSRDILGEPGTVTTIAPRLLRDDEDLQGAGSSSGDGEDGKDGSKLSDERTLDELRFVPGDYLCVMVMLPKSVAVPTGPPGGELSIKGAVASAAAANGARGRGDGGWGGNVASGNPFGSGRGGGGHWRGESSAPRGGRGGGRGEVGGRDRDRDRDRDRRVPPPRRESPPRRGGWGDRRGDRRDDSRSRSPPRRKNSELLAVLQFIPLLASGPMTRPLSRFFLNLTSLGAPYFDTAISVSVSCKNRQTTYRVLAWPASSSRTALGWPSDVSYDLDSLLPDPFFPVAGHPNHASYSLPRCFDLRIALIVEMVGTWLRSAAQTCPSANTRLILGLTFPCPFRDEYKNVLIVIQVSSNAAPHIDLLSLTLASLPFLKPNTLLRPSTMGAVQSRFKRLFSQSPKPTAQPSPSSQQLHKLVRPAKYPTGSDRPSLYSAYARAARRYGFETGKYAGFAKRDNKVVKVKGLEDKATDHEVPAESIQNGYVEYVVEVKIGTPGVTLHLDFDTGSSDLWVWSTEIAGASRHPSHTIFDPRKSKTAKKSSGSWSISYGDGSSASGDVYTDVVSVAGVSIPNQSVELAGKLSASFLSDGGNDGLLGLAWPSINTVQPRGVKTPVENMIEQKLIEQPVFTAKLSRGDEPGFYSFGFIDPNVTSSPITYTDVDNSQGFWQVSSESYSINGKTTARNGNTTILDTGTTLLLVSDDVVEAIYGQIDGATYDDNQGGWKYPTNATLPKVSFAVGSELYTVNAADLGMGPADEGFTFGGIQSRGDWISTSSGTSSSRVSTSSVINQGEQTVGLAQRDD</sequence>
<feature type="region of interest" description="Disordered" evidence="7">
    <location>
        <begin position="121"/>
        <end position="152"/>
    </location>
</feature>
<evidence type="ECO:0000313" key="9">
    <source>
        <dbReference type="EMBL" id="TCD64788.1"/>
    </source>
</evidence>
<evidence type="ECO:0000313" key="10">
    <source>
        <dbReference type="Proteomes" id="UP000292702"/>
    </source>
</evidence>
<dbReference type="PROSITE" id="PS51767">
    <property type="entry name" value="PEPTIDASE_A1"/>
    <property type="match status" value="1"/>
</dbReference>
<keyword evidence="3 6" id="KW-0064">Aspartyl protease</keyword>
<dbReference type="InterPro" id="IPR034163">
    <property type="entry name" value="Aspergillopepsin-like_cat_dom"/>
</dbReference>
<keyword evidence="10" id="KW-1185">Reference proteome</keyword>
<gene>
    <name evidence="9" type="ORF">EIP91_003625</name>
</gene>
<dbReference type="PANTHER" id="PTHR47966:SF1">
    <property type="entry name" value="ASPARTYL PROTEINASE"/>
    <property type="match status" value="1"/>
</dbReference>
<evidence type="ECO:0000259" key="8">
    <source>
        <dbReference type="PROSITE" id="PS51767"/>
    </source>
</evidence>
<name>A0A4R0RLT6_9APHY</name>
<dbReference type="Proteomes" id="UP000292702">
    <property type="component" value="Unassembled WGS sequence"/>
</dbReference>
<dbReference type="AlphaFoldDB" id="A0A4R0RLT6"/>
<evidence type="ECO:0000256" key="3">
    <source>
        <dbReference type="ARBA" id="ARBA00022750"/>
    </source>
</evidence>
<feature type="compositionally biased region" description="Basic and acidic residues" evidence="7">
    <location>
        <begin position="142"/>
        <end position="152"/>
    </location>
</feature>
<feature type="active site" evidence="5">
    <location>
        <position position="606"/>
    </location>
</feature>
<accession>A0A4R0RLT6</accession>
<evidence type="ECO:0000256" key="2">
    <source>
        <dbReference type="ARBA" id="ARBA00022670"/>
    </source>
</evidence>
<dbReference type="InterPro" id="IPR001461">
    <property type="entry name" value="Aspartic_peptidase_A1"/>
</dbReference>
<comment type="similarity">
    <text evidence="1 6">Belongs to the peptidase A1 family.</text>
</comment>
<feature type="domain" description="Peptidase A1" evidence="8">
    <location>
        <begin position="588"/>
        <end position="900"/>
    </location>
</feature>
<dbReference type="SUPFAM" id="SSF50630">
    <property type="entry name" value="Acid proteases"/>
    <property type="match status" value="1"/>
</dbReference>
<reference evidence="9 10" key="1">
    <citation type="submission" date="2018-11" db="EMBL/GenBank/DDBJ databases">
        <title>Genome assembly of Steccherinum ochraceum LE-BIN_3174, the white-rot fungus of the Steccherinaceae family (The Residual Polyporoid clade, Polyporales, Basidiomycota).</title>
        <authorList>
            <person name="Fedorova T.V."/>
            <person name="Glazunova O.A."/>
            <person name="Landesman E.O."/>
            <person name="Moiseenko K.V."/>
            <person name="Psurtseva N.V."/>
            <person name="Savinova O.S."/>
            <person name="Shakhova N.V."/>
            <person name="Tyazhelova T.V."/>
            <person name="Vasina D.V."/>
        </authorList>
    </citation>
    <scope>NUCLEOTIDE SEQUENCE [LARGE SCALE GENOMIC DNA]</scope>
    <source>
        <strain evidence="9 10">LE-BIN_3174</strain>
    </source>
</reference>
<keyword evidence="2 6" id="KW-0645">Protease</keyword>
<comment type="caution">
    <text evidence="9">The sequence shown here is derived from an EMBL/GenBank/DDBJ whole genome shotgun (WGS) entry which is preliminary data.</text>
</comment>
<dbReference type="PROSITE" id="PS00141">
    <property type="entry name" value="ASP_PROTEASE"/>
    <property type="match status" value="1"/>
</dbReference>
<dbReference type="Pfam" id="PF00026">
    <property type="entry name" value="Asp"/>
    <property type="match status" value="1"/>
</dbReference>
<dbReference type="GO" id="GO:0006508">
    <property type="term" value="P:proteolysis"/>
    <property type="evidence" value="ECO:0007669"/>
    <property type="project" value="UniProtKB-KW"/>
</dbReference>
<feature type="compositionally biased region" description="Basic and acidic residues" evidence="7">
    <location>
        <begin position="249"/>
        <end position="291"/>
    </location>
</feature>
<dbReference type="GO" id="GO:0004190">
    <property type="term" value="F:aspartic-type endopeptidase activity"/>
    <property type="evidence" value="ECO:0007669"/>
    <property type="project" value="UniProtKB-KW"/>
</dbReference>
<dbReference type="InterPro" id="IPR021109">
    <property type="entry name" value="Peptidase_aspartic_dom_sf"/>
</dbReference>
<dbReference type="InterPro" id="IPR033121">
    <property type="entry name" value="PEPTIDASE_A1"/>
</dbReference>
<dbReference type="InterPro" id="IPR001969">
    <property type="entry name" value="Aspartic_peptidase_AS"/>
</dbReference>
<evidence type="ECO:0000256" key="6">
    <source>
        <dbReference type="RuleBase" id="RU000454"/>
    </source>
</evidence>
<dbReference type="CDD" id="cd06097">
    <property type="entry name" value="Aspergillopepsin_like"/>
    <property type="match status" value="1"/>
</dbReference>
<feature type="compositionally biased region" description="Polar residues" evidence="7">
    <location>
        <begin position="499"/>
        <end position="515"/>
    </location>
</feature>
<keyword evidence="4 6" id="KW-0378">Hydrolase</keyword>
<dbReference type="Pfam" id="PF06487">
    <property type="entry name" value="SAP18"/>
    <property type="match status" value="1"/>
</dbReference>
<dbReference type="InterPro" id="IPR010516">
    <property type="entry name" value="SAP18"/>
</dbReference>
<feature type="active site" evidence="5">
    <location>
        <position position="793"/>
    </location>
</feature>